<accession>A0A5C5XLY9</accession>
<dbReference type="AlphaFoldDB" id="A0A5C5XLY9"/>
<evidence type="ECO:0000313" key="1">
    <source>
        <dbReference type="EMBL" id="TWT63403.1"/>
    </source>
</evidence>
<dbReference type="EMBL" id="SJPG01000001">
    <property type="protein sequence ID" value="TWT63403.1"/>
    <property type="molecule type" value="Genomic_DNA"/>
</dbReference>
<sequence>MKSMIRKLSFVEWSIIGVLLLICVILLIPSPKWGSSGTINCSVHVLVFSAKDGTPIQAAGVDILRTPLRFNEIRPLDYRENFSGMIRVIEQNEFPQTTNVEGIAVINMKFNTSASHKNPKSSASTSRYSVLVSASNYGTVISPLRYQSTASDQMKEEGKMIFQIGLWPNE</sequence>
<protein>
    <submittedName>
        <fullName evidence="1">Uncharacterized protein</fullName>
    </submittedName>
</protein>
<reference evidence="1 2" key="1">
    <citation type="submission" date="2019-02" db="EMBL/GenBank/DDBJ databases">
        <title>Deep-cultivation of Planctomycetes and their phenomic and genomic characterization uncovers novel biology.</title>
        <authorList>
            <person name="Wiegand S."/>
            <person name="Jogler M."/>
            <person name="Boedeker C."/>
            <person name="Pinto D."/>
            <person name="Vollmers J."/>
            <person name="Rivas-Marin E."/>
            <person name="Kohn T."/>
            <person name="Peeters S.H."/>
            <person name="Heuer A."/>
            <person name="Rast P."/>
            <person name="Oberbeckmann S."/>
            <person name="Bunk B."/>
            <person name="Jeske O."/>
            <person name="Meyerdierks A."/>
            <person name="Storesund J.E."/>
            <person name="Kallscheuer N."/>
            <person name="Luecker S."/>
            <person name="Lage O.M."/>
            <person name="Pohl T."/>
            <person name="Merkel B.J."/>
            <person name="Hornburger P."/>
            <person name="Mueller R.-W."/>
            <person name="Bruemmer F."/>
            <person name="Labrenz M."/>
            <person name="Spormann A.M."/>
            <person name="Op Den Camp H."/>
            <person name="Overmann J."/>
            <person name="Amann R."/>
            <person name="Jetten M.S.M."/>
            <person name="Mascher T."/>
            <person name="Medema M.H."/>
            <person name="Devos D.P."/>
            <person name="Kaster A.-K."/>
            <person name="Ovreas L."/>
            <person name="Rohde M."/>
            <person name="Galperin M.Y."/>
            <person name="Jogler C."/>
        </authorList>
    </citation>
    <scope>NUCLEOTIDE SEQUENCE [LARGE SCALE GENOMIC DNA]</scope>
    <source>
        <strain evidence="1 2">Pan54</strain>
    </source>
</reference>
<evidence type="ECO:0000313" key="2">
    <source>
        <dbReference type="Proteomes" id="UP000316095"/>
    </source>
</evidence>
<keyword evidence="2" id="KW-1185">Reference proteome</keyword>
<organism evidence="1 2">
    <name type="scientific">Rubinisphaera italica</name>
    <dbReference type="NCBI Taxonomy" id="2527969"/>
    <lineage>
        <taxon>Bacteria</taxon>
        <taxon>Pseudomonadati</taxon>
        <taxon>Planctomycetota</taxon>
        <taxon>Planctomycetia</taxon>
        <taxon>Planctomycetales</taxon>
        <taxon>Planctomycetaceae</taxon>
        <taxon>Rubinisphaera</taxon>
    </lineage>
</organism>
<gene>
    <name evidence="1" type="ORF">Pan54_41560</name>
</gene>
<dbReference type="Proteomes" id="UP000316095">
    <property type="component" value="Unassembled WGS sequence"/>
</dbReference>
<name>A0A5C5XLY9_9PLAN</name>
<proteinExistence type="predicted"/>
<comment type="caution">
    <text evidence="1">The sequence shown here is derived from an EMBL/GenBank/DDBJ whole genome shotgun (WGS) entry which is preliminary data.</text>
</comment>